<dbReference type="RefSeq" id="WP_091612931.1">
    <property type="nucleotide sequence ID" value="NZ_FNNC01000002.1"/>
</dbReference>
<organism evidence="6 7">
    <name type="scientific">Marinococcus luteus</name>
    <dbReference type="NCBI Taxonomy" id="1122204"/>
    <lineage>
        <taxon>Bacteria</taxon>
        <taxon>Bacillati</taxon>
        <taxon>Bacillota</taxon>
        <taxon>Bacilli</taxon>
        <taxon>Bacillales</taxon>
        <taxon>Bacillaceae</taxon>
        <taxon>Marinococcus</taxon>
    </lineage>
</organism>
<keyword evidence="7" id="KW-1185">Reference proteome</keyword>
<dbReference type="SUPFAM" id="SSF89550">
    <property type="entry name" value="PHP domain-like"/>
    <property type="match status" value="1"/>
</dbReference>
<keyword evidence="3 5" id="KW-0904">Protein phosphatase</keyword>
<comment type="catalytic activity">
    <reaction evidence="4 5">
        <text>O-phospho-L-tyrosyl-[protein] + H2O = L-tyrosyl-[protein] + phosphate</text>
        <dbReference type="Rhea" id="RHEA:10684"/>
        <dbReference type="Rhea" id="RHEA-COMP:10136"/>
        <dbReference type="Rhea" id="RHEA-COMP:20101"/>
        <dbReference type="ChEBI" id="CHEBI:15377"/>
        <dbReference type="ChEBI" id="CHEBI:43474"/>
        <dbReference type="ChEBI" id="CHEBI:46858"/>
        <dbReference type="ChEBI" id="CHEBI:61978"/>
        <dbReference type="EC" id="3.1.3.48"/>
    </reaction>
</comment>
<gene>
    <name evidence="6" type="ORF">SAMN05421781_1406</name>
</gene>
<proteinExistence type="inferred from homology"/>
<dbReference type="OrthoDB" id="9788539at2"/>
<dbReference type="PIRSF" id="PIRSF016557">
    <property type="entry name" value="Caps_synth_CpsB"/>
    <property type="match status" value="1"/>
</dbReference>
<dbReference type="InterPro" id="IPR016195">
    <property type="entry name" value="Pol/histidinol_Pase-like"/>
</dbReference>
<evidence type="ECO:0000256" key="3">
    <source>
        <dbReference type="ARBA" id="ARBA00022912"/>
    </source>
</evidence>
<dbReference type="GO" id="GO:0030145">
    <property type="term" value="F:manganese ion binding"/>
    <property type="evidence" value="ECO:0007669"/>
    <property type="project" value="UniProtKB-UniRule"/>
</dbReference>
<sequence length="252" mass="28180">MIDIHTHILPGLDHGPEAVNESIAIAKEAVANNIQTVFATPHYRPGVYENDGLTVKQAVLDFNMQLRAESIPLHVKSGHEITLHKEVTGDLLSGQLLPLEDTNYVLVEMQTGDTFAQIKTLFYSMQLEGYIPIMTHPERLYGSAETDDPLYYFVSHGALSQVSAEAVAGQHGRKKQRFALKLLRKNLAHFIASQADSVPFRLKPAYEQTAAVLGLKKARELQENTKRLLVGSPAFVDPPEPLHKKRTFFKRM</sequence>
<comment type="similarity">
    <text evidence="1 5">Belongs to the metallo-dependent hydrolases superfamily. CpsB/CapC family.</text>
</comment>
<evidence type="ECO:0000313" key="6">
    <source>
        <dbReference type="EMBL" id="SDW43291.1"/>
    </source>
</evidence>
<evidence type="ECO:0000256" key="2">
    <source>
        <dbReference type="ARBA" id="ARBA00022801"/>
    </source>
</evidence>
<dbReference type="PANTHER" id="PTHR39181">
    <property type="entry name" value="TYROSINE-PROTEIN PHOSPHATASE YWQE"/>
    <property type="match status" value="1"/>
</dbReference>
<dbReference type="PANTHER" id="PTHR39181:SF1">
    <property type="entry name" value="TYROSINE-PROTEIN PHOSPHATASE YWQE"/>
    <property type="match status" value="1"/>
</dbReference>
<dbReference type="Pfam" id="PF19567">
    <property type="entry name" value="CpsB_CapC"/>
    <property type="match status" value="1"/>
</dbReference>
<dbReference type="STRING" id="1122204.SAMN05421781_1406"/>
<dbReference type="EMBL" id="FNNC01000002">
    <property type="protein sequence ID" value="SDW43291.1"/>
    <property type="molecule type" value="Genomic_DNA"/>
</dbReference>
<dbReference type="GO" id="GO:0004725">
    <property type="term" value="F:protein tyrosine phosphatase activity"/>
    <property type="evidence" value="ECO:0007669"/>
    <property type="project" value="UniProtKB-UniRule"/>
</dbReference>
<accession>A0A1H2TH95</accession>
<dbReference type="EC" id="3.1.3.48" evidence="5"/>
<evidence type="ECO:0000256" key="4">
    <source>
        <dbReference type="ARBA" id="ARBA00051722"/>
    </source>
</evidence>
<evidence type="ECO:0000313" key="7">
    <source>
        <dbReference type="Proteomes" id="UP000199488"/>
    </source>
</evidence>
<evidence type="ECO:0000256" key="1">
    <source>
        <dbReference type="ARBA" id="ARBA00005750"/>
    </source>
</evidence>
<protein>
    <recommendedName>
        <fullName evidence="5">Tyrosine-protein phosphatase</fullName>
        <ecNumber evidence="5">3.1.3.48</ecNumber>
    </recommendedName>
</protein>
<dbReference type="InterPro" id="IPR016667">
    <property type="entry name" value="Caps_polysacc_synth_CpsB/CapC"/>
</dbReference>
<dbReference type="Gene3D" id="3.20.20.140">
    <property type="entry name" value="Metal-dependent hydrolases"/>
    <property type="match status" value="1"/>
</dbReference>
<name>A0A1H2TH95_9BACI</name>
<keyword evidence="2 5" id="KW-0378">Hydrolase</keyword>
<evidence type="ECO:0000256" key="5">
    <source>
        <dbReference type="PIRNR" id="PIRNR016557"/>
    </source>
</evidence>
<dbReference type="AlphaFoldDB" id="A0A1H2TH95"/>
<reference evidence="6 7" key="1">
    <citation type="submission" date="2016-10" db="EMBL/GenBank/DDBJ databases">
        <authorList>
            <person name="de Groot N.N."/>
        </authorList>
    </citation>
    <scope>NUCLEOTIDE SEQUENCE [LARGE SCALE GENOMIC DNA]</scope>
    <source>
        <strain evidence="6 7">DSM 23126</strain>
    </source>
</reference>
<dbReference type="Proteomes" id="UP000199488">
    <property type="component" value="Unassembled WGS sequence"/>
</dbReference>